<evidence type="ECO:0000259" key="6">
    <source>
        <dbReference type="PROSITE" id="PS51900"/>
    </source>
</evidence>
<dbReference type="InterPro" id="IPR044068">
    <property type="entry name" value="CB"/>
</dbReference>
<dbReference type="SUPFAM" id="SSF56349">
    <property type="entry name" value="DNA breaking-rejoining enzymes"/>
    <property type="match status" value="1"/>
</dbReference>
<dbReference type="PANTHER" id="PTHR30349:SF41">
    <property type="entry name" value="INTEGRASE_RECOMBINASE PROTEIN MJ0367-RELATED"/>
    <property type="match status" value="1"/>
</dbReference>
<dbReference type="GO" id="GO:0006310">
    <property type="term" value="P:DNA recombination"/>
    <property type="evidence" value="ECO:0007669"/>
    <property type="project" value="UniProtKB-KW"/>
</dbReference>
<dbReference type="PROSITE" id="PS51900">
    <property type="entry name" value="CB"/>
    <property type="match status" value="1"/>
</dbReference>
<dbReference type="PANTHER" id="PTHR30349">
    <property type="entry name" value="PHAGE INTEGRASE-RELATED"/>
    <property type="match status" value="1"/>
</dbReference>
<name>A0A5P6VSV0_PSEXY</name>
<dbReference type="OrthoDB" id="9802329at2"/>
<evidence type="ECO:0000256" key="3">
    <source>
        <dbReference type="ARBA" id="ARBA00023172"/>
    </source>
</evidence>
<dbReference type="PROSITE" id="PS51898">
    <property type="entry name" value="TYR_RECOMBINASE"/>
    <property type="match status" value="1"/>
</dbReference>
<dbReference type="KEGG" id="pxv:FXF36_03085"/>
<organism evidence="7 8">
    <name type="scientific">Pseudobutyrivibrio xylanivorans</name>
    <dbReference type="NCBI Taxonomy" id="185007"/>
    <lineage>
        <taxon>Bacteria</taxon>
        <taxon>Bacillati</taxon>
        <taxon>Bacillota</taxon>
        <taxon>Clostridia</taxon>
        <taxon>Lachnospirales</taxon>
        <taxon>Lachnospiraceae</taxon>
        <taxon>Pseudobutyrivibrio</taxon>
    </lineage>
</organism>
<dbReference type="Pfam" id="PF00589">
    <property type="entry name" value="Phage_integrase"/>
    <property type="match status" value="1"/>
</dbReference>
<dbReference type="Gene3D" id="1.10.150.130">
    <property type="match status" value="1"/>
</dbReference>
<evidence type="ECO:0000256" key="2">
    <source>
        <dbReference type="ARBA" id="ARBA00023125"/>
    </source>
</evidence>
<evidence type="ECO:0000256" key="1">
    <source>
        <dbReference type="ARBA" id="ARBA00008857"/>
    </source>
</evidence>
<proteinExistence type="inferred from homology"/>
<dbReference type="RefSeq" id="WP_151622418.1">
    <property type="nucleotide sequence ID" value="NZ_CP043028.1"/>
</dbReference>
<reference evidence="8" key="1">
    <citation type="submission" date="2019-08" db="EMBL/GenBank/DDBJ databases">
        <title>Complete Genome Sequence of the Polysaccharide-Degrading Rumen Bacterium Pseudobutyrivibrio xylanivorans MA3014.</title>
        <authorList>
            <person name="Palevich N."/>
            <person name="Maclean P.H."/>
            <person name="Kelly W.J."/>
            <person name="Leahy S.C."/>
            <person name="Rakonjac J."/>
            <person name="Attwood G.T."/>
        </authorList>
    </citation>
    <scope>NUCLEOTIDE SEQUENCE [LARGE SCALE GENOMIC DNA]</scope>
    <source>
        <strain evidence="8">MA3014</strain>
    </source>
</reference>
<accession>A0A5P6VSV0</accession>
<dbReference type="GO" id="GO:0015074">
    <property type="term" value="P:DNA integration"/>
    <property type="evidence" value="ECO:0007669"/>
    <property type="project" value="InterPro"/>
</dbReference>
<dbReference type="AlphaFoldDB" id="A0A5P6VSV0"/>
<dbReference type="InterPro" id="IPR011010">
    <property type="entry name" value="DNA_brk_join_enz"/>
</dbReference>
<feature type="domain" description="Tyr recombinase" evidence="5">
    <location>
        <begin position="458"/>
        <end position="642"/>
    </location>
</feature>
<dbReference type="GO" id="GO:0003677">
    <property type="term" value="F:DNA binding"/>
    <property type="evidence" value="ECO:0007669"/>
    <property type="project" value="UniProtKB-UniRule"/>
</dbReference>
<sequence>MARPRDIRFYDRIDPNDQKNRPWLLEYCTNSRKLCEYMEQKGAGSTARFYTINLLTILYEYLLESDIMYSDSVAEKWFSERQPHIKGEKITLDRLIDIYKFGEVQPIHAYPFVLPYTDALCPMWKDLLTEYLDTVDHAERTKEQIRNCIARYLYRLQSWGITVPEKITFDVIESYCQIDAHASDNSKVRYTYAIGDIMNYMADKGLCIHGLAWYPYFRMHNRIFDIKDFADDQISEIEGAREIISLLSAEGFARLIPVFLNDFTAAGYSDSPCKTASYVLHNLLLFMEINGLNYSKAVADVWLEHETTYHHNGNSWKQAWRVIYLFDVFVKEKNLAINTIQHCKSLKCEMLPPWCKTELDSYLKIKKKEGWSVSTINMIRSSVTRFCEYLVCSGLTSFFEVSPEVIKDFNLNDRHETPEGKNAYNVRIRRFIRYLERKEILPFGINEALYCASEKREHIVKTLSSEEKDVINSKNSSANTPMELRDTAILLLGIKMGLRSIDITSLKLSDIDWDGQTVRIVQEKTDHEIILPMPVSVGNAIYRYITEGRANERTVSPYLFIKNRVPYDKVGRSVCRGALKRTLPARPDDRSGFHITRKTFATDNLMKGASKQVLADLLGHRTTNTLAPYLLLDEDRMRMCPLSLSETGLLMKGGRYDIV</sequence>
<evidence type="ECO:0000259" key="5">
    <source>
        <dbReference type="PROSITE" id="PS51898"/>
    </source>
</evidence>
<dbReference type="InterPro" id="IPR002104">
    <property type="entry name" value="Integrase_catalytic"/>
</dbReference>
<comment type="similarity">
    <text evidence="1">Belongs to the 'phage' integrase family.</text>
</comment>
<dbReference type="Gene3D" id="1.10.443.10">
    <property type="entry name" value="Intergrase catalytic core"/>
    <property type="match status" value="1"/>
</dbReference>
<dbReference type="EMBL" id="CP043028">
    <property type="protein sequence ID" value="QFJ53921.1"/>
    <property type="molecule type" value="Genomic_DNA"/>
</dbReference>
<dbReference type="Proteomes" id="UP000327030">
    <property type="component" value="Chromosome 1"/>
</dbReference>
<evidence type="ECO:0000313" key="7">
    <source>
        <dbReference type="EMBL" id="QFJ53921.1"/>
    </source>
</evidence>
<dbReference type="InterPro" id="IPR050090">
    <property type="entry name" value="Tyrosine_recombinase_XerCD"/>
</dbReference>
<protein>
    <submittedName>
        <fullName evidence="7">Tyrosine-type recombinase/integrase</fullName>
    </submittedName>
</protein>
<keyword evidence="3" id="KW-0233">DNA recombination</keyword>
<feature type="domain" description="Core-binding (CB)" evidence="6">
    <location>
        <begin position="349"/>
        <end position="436"/>
    </location>
</feature>
<evidence type="ECO:0000313" key="8">
    <source>
        <dbReference type="Proteomes" id="UP000327030"/>
    </source>
</evidence>
<evidence type="ECO:0000256" key="4">
    <source>
        <dbReference type="PROSITE-ProRule" id="PRU01248"/>
    </source>
</evidence>
<keyword evidence="2 4" id="KW-0238">DNA-binding</keyword>
<gene>
    <name evidence="7" type="ORF">FXF36_03085</name>
</gene>
<dbReference type="InterPro" id="IPR013762">
    <property type="entry name" value="Integrase-like_cat_sf"/>
</dbReference>
<dbReference type="InterPro" id="IPR010998">
    <property type="entry name" value="Integrase_recombinase_N"/>
</dbReference>